<dbReference type="AlphaFoldDB" id="A0AAW0S4K2"/>
<evidence type="ECO:0000313" key="2">
    <source>
        <dbReference type="EMBL" id="KAK8149392.1"/>
    </source>
</evidence>
<protein>
    <submittedName>
        <fullName evidence="2">Uncharacterized protein</fullName>
    </submittedName>
</protein>
<name>A0AAW0S4K2_9HYPO</name>
<evidence type="ECO:0000256" key="1">
    <source>
        <dbReference type="SAM" id="MobiDB-lite"/>
    </source>
</evidence>
<accession>A0AAW0S4K2</accession>
<feature type="region of interest" description="Disordered" evidence="1">
    <location>
        <begin position="56"/>
        <end position="94"/>
    </location>
</feature>
<reference evidence="2 3" key="1">
    <citation type="submission" date="2020-02" db="EMBL/GenBank/DDBJ databases">
        <title>Comparative genomics of the hypocrealean fungal genus Beauvera.</title>
        <authorList>
            <person name="Showalter D.N."/>
            <person name="Bushley K.E."/>
            <person name="Rehner S.A."/>
        </authorList>
    </citation>
    <scope>NUCLEOTIDE SEQUENCE [LARGE SCALE GENOMIC DNA]</scope>
    <source>
        <strain evidence="2 3">ARSEF4384</strain>
    </source>
</reference>
<gene>
    <name evidence="2" type="ORF">G3M48_007213</name>
</gene>
<feature type="compositionally biased region" description="Low complexity" evidence="1">
    <location>
        <begin position="78"/>
        <end position="94"/>
    </location>
</feature>
<dbReference type="Proteomes" id="UP001397290">
    <property type="component" value="Unassembled WGS sequence"/>
</dbReference>
<keyword evidence="3" id="KW-1185">Reference proteome</keyword>
<evidence type="ECO:0000313" key="3">
    <source>
        <dbReference type="Proteomes" id="UP001397290"/>
    </source>
</evidence>
<comment type="caution">
    <text evidence="2">The sequence shown here is derived from an EMBL/GenBank/DDBJ whole genome shotgun (WGS) entry which is preliminary data.</text>
</comment>
<organism evidence="2 3">
    <name type="scientific">Beauveria asiatica</name>
    <dbReference type="NCBI Taxonomy" id="1069075"/>
    <lineage>
        <taxon>Eukaryota</taxon>
        <taxon>Fungi</taxon>
        <taxon>Dikarya</taxon>
        <taxon>Ascomycota</taxon>
        <taxon>Pezizomycotina</taxon>
        <taxon>Sordariomycetes</taxon>
        <taxon>Hypocreomycetidae</taxon>
        <taxon>Hypocreales</taxon>
        <taxon>Cordycipitaceae</taxon>
        <taxon>Beauveria</taxon>
    </lineage>
</organism>
<proteinExistence type="predicted"/>
<sequence>MVVEILVAVAAGVAICHTHHKRQRINDALRRDYEARNGPLTRDEWKQLCRDRKQAAKAEKHARKAEAKHVRRGCWRTSVPESASPQQQQPAPVVTAQAPEMDVKYGNVGAKDDGYAARSGDERIWIPVRGPGEEPPAYMPGTETVPPEKM</sequence>
<feature type="compositionally biased region" description="Basic and acidic residues" evidence="1">
    <location>
        <begin position="56"/>
        <end position="68"/>
    </location>
</feature>
<dbReference type="EMBL" id="JAAHCF010000051">
    <property type="protein sequence ID" value="KAK8149392.1"/>
    <property type="molecule type" value="Genomic_DNA"/>
</dbReference>
<feature type="region of interest" description="Disordered" evidence="1">
    <location>
        <begin position="127"/>
        <end position="150"/>
    </location>
</feature>